<dbReference type="SUPFAM" id="SSF53756">
    <property type="entry name" value="UDP-Glycosyltransferase/glycogen phosphorylase"/>
    <property type="match status" value="1"/>
</dbReference>
<keyword evidence="7" id="KW-1185">Reference proteome</keyword>
<organism evidence="6 7">
    <name type="scientific">Inmirania thermothiophila</name>
    <dbReference type="NCBI Taxonomy" id="1750597"/>
    <lineage>
        <taxon>Bacteria</taxon>
        <taxon>Pseudomonadati</taxon>
        <taxon>Pseudomonadota</taxon>
        <taxon>Gammaproteobacteria</taxon>
        <taxon>Chromatiales</taxon>
        <taxon>Ectothiorhodospiraceae</taxon>
        <taxon>Inmirania</taxon>
    </lineage>
</organism>
<sequence>MRVVTVSSLYPGPGVPLAGLFIRERVRHVAALVALRVVAPVPWSPLDPLLRLVRPGFRPQRAVDGPGETPPVARPRRLSPPGVLKGLETALYARSLLPHLARLRRAFPFELLDAHFTWPDGAAVRRLAAALGVPYTVTLRGTEVGHVRDPARREELAATWRDAAAVIAVSRSLAELALAHGCDPAGVHVIPNGIDDGRFRPLPRAACRRALGLEEEARVLLTVGGLVPRKGVQHVIETLPALAEAVPGLRYVVVGGGSAEGDHRAALERRVRALGLEGRVRFEGPQPPERLPLYYGAADLFVLASANEGWANAIAESLACGTPAVVTDVGGNREQVDRPGLGIVVPPGDGEALGRALAAGLRRRWDRAAIAAHGGRRTWRTVAAEVVAAFEAALARPRAAAAAG</sequence>
<keyword evidence="2 6" id="KW-0808">Transferase</keyword>
<dbReference type="EMBL" id="RJVI01000001">
    <property type="protein sequence ID" value="ROR34746.1"/>
    <property type="molecule type" value="Genomic_DNA"/>
</dbReference>
<feature type="domain" description="Glycosyltransferase subfamily 4-like N-terminal" evidence="5">
    <location>
        <begin position="66"/>
        <end position="197"/>
    </location>
</feature>
<evidence type="ECO:0000313" key="7">
    <source>
        <dbReference type="Proteomes" id="UP000276634"/>
    </source>
</evidence>
<dbReference type="Gene3D" id="3.40.50.2000">
    <property type="entry name" value="Glycogen Phosphorylase B"/>
    <property type="match status" value="2"/>
</dbReference>
<dbReference type="GO" id="GO:0016757">
    <property type="term" value="F:glycosyltransferase activity"/>
    <property type="evidence" value="ECO:0007669"/>
    <property type="project" value="UniProtKB-KW"/>
</dbReference>
<dbReference type="Pfam" id="PF00534">
    <property type="entry name" value="Glycos_transf_1"/>
    <property type="match status" value="1"/>
</dbReference>
<evidence type="ECO:0000259" key="5">
    <source>
        <dbReference type="Pfam" id="PF13439"/>
    </source>
</evidence>
<dbReference type="InterPro" id="IPR028098">
    <property type="entry name" value="Glyco_trans_4-like_N"/>
</dbReference>
<name>A0A3N1Y7E1_9GAMM</name>
<dbReference type="GO" id="GO:1901135">
    <property type="term" value="P:carbohydrate derivative metabolic process"/>
    <property type="evidence" value="ECO:0007669"/>
    <property type="project" value="UniProtKB-ARBA"/>
</dbReference>
<dbReference type="InterPro" id="IPR001296">
    <property type="entry name" value="Glyco_trans_1"/>
</dbReference>
<gene>
    <name evidence="6" type="ORF">EDC57_0650</name>
</gene>
<dbReference type="Pfam" id="PF13439">
    <property type="entry name" value="Glyco_transf_4"/>
    <property type="match status" value="1"/>
</dbReference>
<comment type="caution">
    <text evidence="6">The sequence shown here is derived from an EMBL/GenBank/DDBJ whole genome shotgun (WGS) entry which is preliminary data.</text>
</comment>
<dbReference type="OrthoDB" id="258796at2"/>
<evidence type="ECO:0000259" key="4">
    <source>
        <dbReference type="Pfam" id="PF00534"/>
    </source>
</evidence>
<dbReference type="Proteomes" id="UP000276634">
    <property type="component" value="Unassembled WGS sequence"/>
</dbReference>
<evidence type="ECO:0000256" key="3">
    <source>
        <dbReference type="SAM" id="MobiDB-lite"/>
    </source>
</evidence>
<keyword evidence="1" id="KW-0328">Glycosyltransferase</keyword>
<feature type="domain" description="Glycosyl transferase family 1" evidence="4">
    <location>
        <begin position="208"/>
        <end position="363"/>
    </location>
</feature>
<protein>
    <submittedName>
        <fullName evidence="6">Glycosyltransferase involved in cell wall biosynthesis</fullName>
    </submittedName>
</protein>
<evidence type="ECO:0000256" key="2">
    <source>
        <dbReference type="ARBA" id="ARBA00022679"/>
    </source>
</evidence>
<dbReference type="RefSeq" id="WP_123400170.1">
    <property type="nucleotide sequence ID" value="NZ_RJVI01000001.1"/>
</dbReference>
<feature type="region of interest" description="Disordered" evidence="3">
    <location>
        <begin position="60"/>
        <end position="80"/>
    </location>
</feature>
<reference evidence="6 7" key="1">
    <citation type="submission" date="2018-11" db="EMBL/GenBank/DDBJ databases">
        <title>Genomic Encyclopedia of Type Strains, Phase IV (KMG-IV): sequencing the most valuable type-strain genomes for metagenomic binning, comparative biology and taxonomic classification.</title>
        <authorList>
            <person name="Goeker M."/>
        </authorList>
    </citation>
    <scope>NUCLEOTIDE SEQUENCE [LARGE SCALE GENOMIC DNA]</scope>
    <source>
        <strain evidence="6 7">DSM 100275</strain>
    </source>
</reference>
<evidence type="ECO:0000256" key="1">
    <source>
        <dbReference type="ARBA" id="ARBA00022676"/>
    </source>
</evidence>
<dbReference type="PANTHER" id="PTHR12526">
    <property type="entry name" value="GLYCOSYLTRANSFERASE"/>
    <property type="match status" value="1"/>
</dbReference>
<accession>A0A3N1Y7E1</accession>
<proteinExistence type="predicted"/>
<dbReference type="PANTHER" id="PTHR12526:SF510">
    <property type="entry name" value="D-INOSITOL 3-PHOSPHATE GLYCOSYLTRANSFERASE"/>
    <property type="match status" value="1"/>
</dbReference>
<dbReference type="AlphaFoldDB" id="A0A3N1Y7E1"/>
<evidence type="ECO:0000313" key="6">
    <source>
        <dbReference type="EMBL" id="ROR34746.1"/>
    </source>
</evidence>